<dbReference type="EMBL" id="HBIB01044825">
    <property type="protein sequence ID" value="CAE0266988.1"/>
    <property type="molecule type" value="Transcribed_RNA"/>
</dbReference>
<sequence>MSPCLRVCVSTCPHAHTLTRAYTHTRIHEYTNIPYAIPHTIYPPSAQRSVPRLFPVLRSALSALCSLFPALCSLCFVVCSLQRCNQQQTSGRAEAGKKKLLVIKLSAKK</sequence>
<evidence type="ECO:0000313" key="2">
    <source>
        <dbReference type="EMBL" id="CAE0266988.1"/>
    </source>
</evidence>
<keyword evidence="1" id="KW-1133">Transmembrane helix</keyword>
<protein>
    <submittedName>
        <fullName evidence="2">Uncharacterized protein</fullName>
    </submittedName>
</protein>
<evidence type="ECO:0000256" key="1">
    <source>
        <dbReference type="SAM" id="Phobius"/>
    </source>
</evidence>
<keyword evidence="1" id="KW-0472">Membrane</keyword>
<feature type="transmembrane region" description="Helical" evidence="1">
    <location>
        <begin position="60"/>
        <end position="81"/>
    </location>
</feature>
<proteinExistence type="predicted"/>
<name>A0A7S3GI33_9EUKA</name>
<keyword evidence="1" id="KW-0812">Transmembrane</keyword>
<dbReference type="AlphaFoldDB" id="A0A7S3GI33"/>
<accession>A0A7S3GI33</accession>
<reference evidence="2" key="1">
    <citation type="submission" date="2021-01" db="EMBL/GenBank/DDBJ databases">
        <authorList>
            <person name="Corre E."/>
            <person name="Pelletier E."/>
            <person name="Niang G."/>
            <person name="Scheremetjew M."/>
            <person name="Finn R."/>
            <person name="Kale V."/>
            <person name="Holt S."/>
            <person name="Cochrane G."/>
            <person name="Meng A."/>
            <person name="Brown T."/>
            <person name="Cohen L."/>
        </authorList>
    </citation>
    <scope>NUCLEOTIDE SEQUENCE</scope>
    <source>
        <strain evidence="2">NIES-2562</strain>
    </source>
</reference>
<organism evidence="2">
    <name type="scientific">Palpitomonas bilix</name>
    <dbReference type="NCBI Taxonomy" id="652834"/>
    <lineage>
        <taxon>Eukaryota</taxon>
        <taxon>Eukaryota incertae sedis</taxon>
    </lineage>
</organism>
<gene>
    <name evidence="2" type="ORF">PBIL07802_LOCUS29331</name>
</gene>